<dbReference type="InterPro" id="IPR022357">
    <property type="entry name" value="MIP_CS"/>
</dbReference>
<dbReference type="PROSITE" id="PS00221">
    <property type="entry name" value="MIP"/>
    <property type="match status" value="1"/>
</dbReference>
<dbReference type="Pfam" id="PF06722">
    <property type="entry name" value="EryCIII-like_C"/>
    <property type="match status" value="1"/>
</dbReference>
<dbReference type="InterPro" id="IPR010610">
    <property type="entry name" value="EryCIII-like_C"/>
</dbReference>
<dbReference type="InterPro" id="IPR002213">
    <property type="entry name" value="UDP_glucos_trans"/>
</dbReference>
<dbReference type="Proteomes" id="UP000294498">
    <property type="component" value="Unassembled WGS sequence"/>
</dbReference>
<reference evidence="2 3" key="1">
    <citation type="submission" date="2019-03" db="EMBL/GenBank/DDBJ databases">
        <title>Genomic Encyclopedia of Type Strains, Phase IV (KMG-IV): sequencing the most valuable type-strain genomes for metagenomic binning, comparative biology and taxonomic classification.</title>
        <authorList>
            <person name="Goeker M."/>
        </authorList>
    </citation>
    <scope>NUCLEOTIDE SEQUENCE [LARGE SCALE GENOMIC DNA]</scope>
    <source>
        <strain evidence="2 3">DSM 100059</strain>
    </source>
</reference>
<dbReference type="EMBL" id="SODV01000001">
    <property type="protein sequence ID" value="TDW99254.1"/>
    <property type="molecule type" value="Genomic_DNA"/>
</dbReference>
<protein>
    <submittedName>
        <fullName evidence="2">MGT family glycosyltransferase</fullName>
    </submittedName>
</protein>
<accession>A0A4R8DPA6</accession>
<dbReference type="GO" id="GO:0008194">
    <property type="term" value="F:UDP-glycosyltransferase activity"/>
    <property type="evidence" value="ECO:0007669"/>
    <property type="project" value="InterPro"/>
</dbReference>
<dbReference type="PANTHER" id="PTHR48050:SF13">
    <property type="entry name" value="STEROL 3-BETA-GLUCOSYLTRANSFERASE UGT80A2"/>
    <property type="match status" value="1"/>
</dbReference>
<evidence type="ECO:0000313" key="3">
    <source>
        <dbReference type="Proteomes" id="UP000294498"/>
    </source>
</evidence>
<dbReference type="PANTHER" id="PTHR48050">
    <property type="entry name" value="STEROL 3-BETA-GLUCOSYLTRANSFERASE"/>
    <property type="match status" value="1"/>
</dbReference>
<dbReference type="SUPFAM" id="SSF53756">
    <property type="entry name" value="UDP-Glycosyltransferase/glycogen phosphorylase"/>
    <property type="match status" value="1"/>
</dbReference>
<dbReference type="AlphaFoldDB" id="A0A4R8DPA6"/>
<comment type="caution">
    <text evidence="2">The sequence shown here is derived from an EMBL/GenBank/DDBJ whole genome shotgun (WGS) entry which is preliminary data.</text>
</comment>
<dbReference type="GO" id="GO:0016758">
    <property type="term" value="F:hexosyltransferase activity"/>
    <property type="evidence" value="ECO:0007669"/>
    <property type="project" value="UniProtKB-ARBA"/>
</dbReference>
<keyword evidence="2" id="KW-0808">Transferase</keyword>
<dbReference type="GO" id="GO:0017000">
    <property type="term" value="P:antibiotic biosynthetic process"/>
    <property type="evidence" value="ECO:0007669"/>
    <property type="project" value="UniProtKB-ARBA"/>
</dbReference>
<gene>
    <name evidence="2" type="ORF">EDB95_0263</name>
</gene>
<proteinExistence type="predicted"/>
<dbReference type="RefSeq" id="WP_211352035.1">
    <property type="nucleotide sequence ID" value="NZ_SODV01000001.1"/>
</dbReference>
<dbReference type="FunFam" id="3.40.50.2000:FF:000072">
    <property type="entry name" value="Glycosyl transferase"/>
    <property type="match status" value="1"/>
</dbReference>
<feature type="domain" description="Erythromycin biosynthesis protein CIII-like C-terminal" evidence="1">
    <location>
        <begin position="263"/>
        <end position="366"/>
    </location>
</feature>
<sequence>MARFVFIVPPLSGHVNPTLSVGSELIQRGHTVGWISLEESLGSRLPKGGTLLLAGTPEEDQAEYLTGISQRDVSGIESIKFLYEEVLIPLNRYMFPRIAGQLEAFRPDVVINDHQLFAGAMAAHRQRIPFATTVTAPAAIREDGGKASEWGVRKIADLQMELGLAADKPLVCSDSMALVFTSKAFFGPSSLPGHFHFVGPVLQYRPKMTSFDWERFHRMKDKPRILVSIGTTFDHAHKIDFFRKVITAFQNAPVNVLVVSEPHLLGDWPDNFLVQSKVPQLEVLPYLKAVVCHGGHNTVSEALTHGLPLVVLPIAYDQAHVAAQVSAAGAGIRLHFKRFKPEHLGAAVREVLADASYREAAGRIRASFEEAGGTARAAGLLENMVPL</sequence>
<dbReference type="InterPro" id="IPR050426">
    <property type="entry name" value="Glycosyltransferase_28"/>
</dbReference>
<name>A0A4R8DPA6_9BACT</name>
<keyword evidence="3" id="KW-1185">Reference proteome</keyword>
<organism evidence="2 3">
    <name type="scientific">Dinghuibacter silviterrae</name>
    <dbReference type="NCBI Taxonomy" id="1539049"/>
    <lineage>
        <taxon>Bacteria</taxon>
        <taxon>Pseudomonadati</taxon>
        <taxon>Bacteroidota</taxon>
        <taxon>Chitinophagia</taxon>
        <taxon>Chitinophagales</taxon>
        <taxon>Chitinophagaceae</taxon>
        <taxon>Dinghuibacter</taxon>
    </lineage>
</organism>
<evidence type="ECO:0000259" key="1">
    <source>
        <dbReference type="Pfam" id="PF06722"/>
    </source>
</evidence>
<dbReference type="CDD" id="cd03784">
    <property type="entry name" value="GT1_Gtf-like"/>
    <property type="match status" value="1"/>
</dbReference>
<evidence type="ECO:0000313" key="2">
    <source>
        <dbReference type="EMBL" id="TDW99254.1"/>
    </source>
</evidence>
<dbReference type="Gene3D" id="3.40.50.2000">
    <property type="entry name" value="Glycogen Phosphorylase B"/>
    <property type="match status" value="2"/>
</dbReference>